<sequence length="221" mass="24695">MSAALVLDFGGPVLLTPFELVADQPGTPAYELLHQRGPLATAEQPDQVWEDLQAGRITERAYWDARAEQWHESGGEEPDIRAMIAHLYDPPRPELVREHARALVRDAREAGRRIGILTNDLRAFHSEEWIERIEIVGDMDVVVDGSVEGHLKPDPRLYELLAERLGVSYAEMVFLDDQRTNIRGAEALGIASVWFDVTDPDTSYAEVRQLLGLPPDGAQHG</sequence>
<dbReference type="Gene3D" id="3.40.50.1000">
    <property type="entry name" value="HAD superfamily/HAD-like"/>
    <property type="match status" value="1"/>
</dbReference>
<dbReference type="PANTHER" id="PTHR47829:SF1">
    <property type="entry name" value="HAD FAMILY PHOSPHATASE"/>
    <property type="match status" value="1"/>
</dbReference>
<name>A0A1I3NJG4_9ACTN</name>
<dbReference type="InterPro" id="IPR023214">
    <property type="entry name" value="HAD_sf"/>
</dbReference>
<dbReference type="InterPro" id="IPR052898">
    <property type="entry name" value="ACAD10-like"/>
</dbReference>
<dbReference type="SUPFAM" id="SSF56784">
    <property type="entry name" value="HAD-like"/>
    <property type="match status" value="1"/>
</dbReference>
<dbReference type="InterPro" id="IPR036412">
    <property type="entry name" value="HAD-like_sf"/>
</dbReference>
<dbReference type="RefSeq" id="WP_091116331.1">
    <property type="nucleotide sequence ID" value="NZ_BKAF01000022.1"/>
</dbReference>
<dbReference type="PRINTS" id="PR00413">
    <property type="entry name" value="HADHALOGNASE"/>
</dbReference>
<evidence type="ECO:0000313" key="1">
    <source>
        <dbReference type="EMBL" id="SFJ09421.1"/>
    </source>
</evidence>
<keyword evidence="1" id="KW-0378">Hydrolase</keyword>
<dbReference type="Pfam" id="PF00702">
    <property type="entry name" value="Hydrolase"/>
    <property type="match status" value="1"/>
</dbReference>
<dbReference type="EMBL" id="FOQG01000018">
    <property type="protein sequence ID" value="SFJ09421.1"/>
    <property type="molecule type" value="Genomic_DNA"/>
</dbReference>
<organism evidence="1 2">
    <name type="scientific">Nocardioides psychrotolerans</name>
    <dbReference type="NCBI Taxonomy" id="1005945"/>
    <lineage>
        <taxon>Bacteria</taxon>
        <taxon>Bacillati</taxon>
        <taxon>Actinomycetota</taxon>
        <taxon>Actinomycetes</taxon>
        <taxon>Propionibacteriales</taxon>
        <taxon>Nocardioidaceae</taxon>
        <taxon>Nocardioides</taxon>
    </lineage>
</organism>
<reference evidence="1 2" key="1">
    <citation type="submission" date="2016-10" db="EMBL/GenBank/DDBJ databases">
        <authorList>
            <person name="de Groot N.N."/>
        </authorList>
    </citation>
    <scope>NUCLEOTIDE SEQUENCE [LARGE SCALE GENOMIC DNA]</scope>
    <source>
        <strain evidence="1 2">CGMCC 1.11156</strain>
    </source>
</reference>
<protein>
    <submittedName>
        <fullName evidence="1">Putative hydrolase of the HAD superfamily</fullName>
    </submittedName>
</protein>
<proteinExistence type="predicted"/>
<keyword evidence="2" id="KW-1185">Reference proteome</keyword>
<dbReference type="OrthoDB" id="9797415at2"/>
<dbReference type="GO" id="GO:0016787">
    <property type="term" value="F:hydrolase activity"/>
    <property type="evidence" value="ECO:0007669"/>
    <property type="project" value="UniProtKB-KW"/>
</dbReference>
<dbReference type="InterPro" id="IPR006439">
    <property type="entry name" value="HAD-SF_hydro_IA"/>
</dbReference>
<evidence type="ECO:0000313" key="2">
    <source>
        <dbReference type="Proteomes" id="UP000198649"/>
    </source>
</evidence>
<dbReference type="NCBIfam" id="TIGR01509">
    <property type="entry name" value="HAD-SF-IA-v3"/>
    <property type="match status" value="1"/>
</dbReference>
<dbReference type="AlphaFoldDB" id="A0A1I3NJG4"/>
<gene>
    <name evidence="1" type="ORF">SAMN05216561_11825</name>
</gene>
<accession>A0A1I3NJG4</accession>
<dbReference type="STRING" id="1005945.SAMN05216561_11825"/>
<dbReference type="Proteomes" id="UP000198649">
    <property type="component" value="Unassembled WGS sequence"/>
</dbReference>
<dbReference type="PANTHER" id="PTHR47829">
    <property type="entry name" value="HYDROLASE, PUTATIVE (AFU_ORTHOLOGUE AFUA_1G12880)-RELATED"/>
    <property type="match status" value="1"/>
</dbReference>